<reference evidence="2" key="2">
    <citation type="submission" date="2021-04" db="EMBL/GenBank/DDBJ databases">
        <authorList>
            <person name="Gilroy R."/>
        </authorList>
    </citation>
    <scope>NUCLEOTIDE SEQUENCE</scope>
    <source>
        <strain evidence="2">ChiBcec8-13705</strain>
    </source>
</reference>
<feature type="transmembrane region" description="Helical" evidence="1">
    <location>
        <begin position="320"/>
        <end position="341"/>
    </location>
</feature>
<proteinExistence type="predicted"/>
<keyword evidence="1" id="KW-0472">Membrane</keyword>
<accession>A0A9D2S363</accession>
<keyword evidence="1" id="KW-0812">Transmembrane</keyword>
<dbReference type="Proteomes" id="UP000886803">
    <property type="component" value="Unassembled WGS sequence"/>
</dbReference>
<gene>
    <name evidence="2" type="ORF">H9945_00635</name>
</gene>
<evidence type="ECO:0000313" key="2">
    <source>
        <dbReference type="EMBL" id="HJB40985.1"/>
    </source>
</evidence>
<evidence type="ECO:0000256" key="1">
    <source>
        <dbReference type="SAM" id="Phobius"/>
    </source>
</evidence>
<sequence>MSLFWAEHQKLWRAGLTRLATGLFLALLTALQLWSYQSANYGTMKADGSRYLDGPANIRERQTYARQWEVLTDETLQQMVSALQTARAADPEMDSERVNLYVLNDLLGSYWPELTDETQPYPSMLCWYANPASLAGLYDRRDAALRTFLENQFADPADQAFFYRQDAQVERPLRYGWSEGWANLLGNGIGGFGQLFLPPVLGLVLSPVFAGENRRGMRPVQLTTRCGAGALARAKVGSALAYTMELYGLYAGVLLLFQFGYLGIEGWDLPIQLIKSLATAPWAMWQGLVYEFAYVLCSSLGFAGITLLFSALLGGTVPALAAALLTTWLPQALAGYLPWAVRQYLNLLPFVGGAEDFFRTNLYHWFGLHIWSPWPLLAAPVLLGVLCLPAAARRWRHIDLR</sequence>
<feature type="transmembrane region" description="Helical" evidence="1">
    <location>
        <begin position="374"/>
        <end position="392"/>
    </location>
</feature>
<keyword evidence="1" id="KW-1133">Transmembrane helix</keyword>
<feature type="transmembrane region" description="Helical" evidence="1">
    <location>
        <begin position="292"/>
        <end position="313"/>
    </location>
</feature>
<comment type="caution">
    <text evidence="2">The sequence shown here is derived from an EMBL/GenBank/DDBJ whole genome shotgun (WGS) entry which is preliminary data.</text>
</comment>
<organism evidence="2 3">
    <name type="scientific">Candidatus Gemmiger avicola</name>
    <dbReference type="NCBI Taxonomy" id="2838605"/>
    <lineage>
        <taxon>Bacteria</taxon>
        <taxon>Bacillati</taxon>
        <taxon>Bacillota</taxon>
        <taxon>Clostridia</taxon>
        <taxon>Eubacteriales</taxon>
        <taxon>Gemmiger</taxon>
    </lineage>
</organism>
<feature type="transmembrane region" description="Helical" evidence="1">
    <location>
        <begin position="246"/>
        <end position="264"/>
    </location>
</feature>
<reference evidence="2" key="1">
    <citation type="journal article" date="2021" name="PeerJ">
        <title>Extensive microbial diversity within the chicken gut microbiome revealed by metagenomics and culture.</title>
        <authorList>
            <person name="Gilroy R."/>
            <person name="Ravi A."/>
            <person name="Getino M."/>
            <person name="Pursley I."/>
            <person name="Horton D.L."/>
            <person name="Alikhan N.F."/>
            <person name="Baker D."/>
            <person name="Gharbi K."/>
            <person name="Hall N."/>
            <person name="Watson M."/>
            <person name="Adriaenssens E.M."/>
            <person name="Foster-Nyarko E."/>
            <person name="Jarju S."/>
            <person name="Secka A."/>
            <person name="Antonio M."/>
            <person name="Oren A."/>
            <person name="Chaudhuri R.R."/>
            <person name="La Ragione R."/>
            <person name="Hildebrand F."/>
            <person name="Pallen M.J."/>
        </authorList>
    </citation>
    <scope>NUCLEOTIDE SEQUENCE</scope>
    <source>
        <strain evidence="2">ChiBcec8-13705</strain>
    </source>
</reference>
<feature type="transmembrane region" description="Helical" evidence="1">
    <location>
        <begin position="12"/>
        <end position="34"/>
    </location>
</feature>
<protein>
    <submittedName>
        <fullName evidence="2">Uncharacterized protein</fullName>
    </submittedName>
</protein>
<dbReference type="EMBL" id="DWYG01000008">
    <property type="protein sequence ID" value="HJB40985.1"/>
    <property type="molecule type" value="Genomic_DNA"/>
</dbReference>
<evidence type="ECO:0000313" key="3">
    <source>
        <dbReference type="Proteomes" id="UP000886803"/>
    </source>
</evidence>
<name>A0A9D2S363_9FIRM</name>
<dbReference type="AlphaFoldDB" id="A0A9D2S363"/>